<dbReference type="Proteomes" id="UP000396862">
    <property type="component" value="Unassembled WGS sequence"/>
</dbReference>
<dbReference type="InterPro" id="IPR027304">
    <property type="entry name" value="Trigger_fact/SurA_dom_sf"/>
</dbReference>
<accession>A0ABQ0ZJV3</accession>
<feature type="region of interest" description="Disordered" evidence="1">
    <location>
        <begin position="1"/>
        <end position="20"/>
    </location>
</feature>
<evidence type="ECO:0008006" key="4">
    <source>
        <dbReference type="Google" id="ProtNLM"/>
    </source>
</evidence>
<evidence type="ECO:0000313" key="2">
    <source>
        <dbReference type="EMBL" id="GET21514.1"/>
    </source>
</evidence>
<keyword evidence="3" id="KW-1185">Reference proteome</keyword>
<organism evidence="2 3">
    <name type="scientific">Prolixibacter denitrificans</name>
    <dbReference type="NCBI Taxonomy" id="1541063"/>
    <lineage>
        <taxon>Bacteria</taxon>
        <taxon>Pseudomonadati</taxon>
        <taxon>Bacteroidota</taxon>
        <taxon>Bacteroidia</taxon>
        <taxon>Marinilabiliales</taxon>
        <taxon>Prolixibacteraceae</taxon>
        <taxon>Prolixibacter</taxon>
    </lineage>
</organism>
<reference evidence="2 3" key="1">
    <citation type="submission" date="2019-10" db="EMBL/GenBank/DDBJ databases">
        <title>Prolixibacter strains distinguished by the presence of nitrate reductase genes were adept at nitrate-dependent anaerobic corrosion of metallic iron and carbon steel.</title>
        <authorList>
            <person name="Iino T."/>
            <person name="Shono N."/>
            <person name="Ito K."/>
            <person name="Nakamura R."/>
            <person name="Sueoka K."/>
            <person name="Harayama S."/>
            <person name="Ohkuma M."/>
        </authorList>
    </citation>
    <scope>NUCLEOTIDE SEQUENCE [LARGE SCALE GENOMIC DNA]</scope>
    <source>
        <strain evidence="2 3">MIC1-1</strain>
    </source>
</reference>
<name>A0ABQ0ZJV3_9BACT</name>
<sequence length="311" mass="36618">MGKTAAAEISGESETAGDEQNFEAHGRKMRNIFLALAGIVILFTACQKENKGNRKNAVAKVGDKYLYREDLASALPNDINSTDSTRLATDYIQRWIHQELILQKAEENLTPEQKNVEHELQEYRASLLIHKYQEEWVRQRLDTVVTEKDIRDFYDHNPEKFNLNQDLIQGIYMEVPKEVDHSREIKKWMLSNKSEDISALEVFSFQYATKYDNFSDKWMEFSRIESRLPMEIINTDRFLRRNNFIETTDSVSAYYVAIKDFRVKGEKAPFNFVKDRIENLILNSRKMELIKELEKKIYEKGEEDNLFTIMK</sequence>
<dbReference type="SUPFAM" id="SSF109998">
    <property type="entry name" value="Triger factor/SurA peptide-binding domain-like"/>
    <property type="match status" value="1"/>
</dbReference>
<protein>
    <recommendedName>
        <fullName evidence="4">Peptidyl-prolyl cis-trans isomerase</fullName>
    </recommendedName>
</protein>
<comment type="caution">
    <text evidence="2">The sequence shown here is derived from an EMBL/GenBank/DDBJ whole genome shotgun (WGS) entry which is preliminary data.</text>
</comment>
<evidence type="ECO:0000313" key="3">
    <source>
        <dbReference type="Proteomes" id="UP000396862"/>
    </source>
</evidence>
<gene>
    <name evidence="2" type="ORF">JCM18694_17600</name>
</gene>
<dbReference type="EMBL" id="BLAU01000001">
    <property type="protein sequence ID" value="GET21514.1"/>
    <property type="molecule type" value="Genomic_DNA"/>
</dbReference>
<proteinExistence type="predicted"/>
<evidence type="ECO:0000256" key="1">
    <source>
        <dbReference type="SAM" id="MobiDB-lite"/>
    </source>
</evidence>